<comment type="caution">
    <text evidence="1">The sequence shown here is derived from an EMBL/GenBank/DDBJ whole genome shotgun (WGS) entry which is preliminary data.</text>
</comment>
<proteinExistence type="predicted"/>
<evidence type="ECO:0000313" key="2">
    <source>
        <dbReference type="Proteomes" id="UP000479710"/>
    </source>
</evidence>
<sequence>MWCFGSYLILHRVGQRAAANISDRAAQSEANNKRLIHFSTFKVYDRTIGNFLPTDHPPSPQEPDVAACYVK</sequence>
<name>A0A6G1BRY7_9ORYZ</name>
<reference evidence="1 2" key="1">
    <citation type="submission" date="2019-11" db="EMBL/GenBank/DDBJ databases">
        <title>Whole genome sequence of Oryza granulata.</title>
        <authorList>
            <person name="Li W."/>
        </authorList>
    </citation>
    <scope>NUCLEOTIDE SEQUENCE [LARGE SCALE GENOMIC DNA]</scope>
    <source>
        <strain evidence="2">cv. Menghai</strain>
        <tissue evidence="1">Leaf</tissue>
    </source>
</reference>
<keyword evidence="2" id="KW-1185">Reference proteome</keyword>
<accession>A0A6G1BRY7</accession>
<organism evidence="1 2">
    <name type="scientific">Oryza meyeriana var. granulata</name>
    <dbReference type="NCBI Taxonomy" id="110450"/>
    <lineage>
        <taxon>Eukaryota</taxon>
        <taxon>Viridiplantae</taxon>
        <taxon>Streptophyta</taxon>
        <taxon>Embryophyta</taxon>
        <taxon>Tracheophyta</taxon>
        <taxon>Spermatophyta</taxon>
        <taxon>Magnoliopsida</taxon>
        <taxon>Liliopsida</taxon>
        <taxon>Poales</taxon>
        <taxon>Poaceae</taxon>
        <taxon>BOP clade</taxon>
        <taxon>Oryzoideae</taxon>
        <taxon>Oryzeae</taxon>
        <taxon>Oryzinae</taxon>
        <taxon>Oryza</taxon>
        <taxon>Oryza meyeriana</taxon>
    </lineage>
</organism>
<dbReference type="OrthoDB" id="955751at2759"/>
<protein>
    <submittedName>
        <fullName evidence="1">Uncharacterized protein</fullName>
    </submittedName>
</protein>
<dbReference type="EMBL" id="SPHZ02000011">
    <property type="protein sequence ID" value="KAF0890626.1"/>
    <property type="molecule type" value="Genomic_DNA"/>
</dbReference>
<gene>
    <name evidence="1" type="ORF">E2562_003822</name>
</gene>
<evidence type="ECO:0000313" key="1">
    <source>
        <dbReference type="EMBL" id="KAF0890626.1"/>
    </source>
</evidence>
<dbReference type="Proteomes" id="UP000479710">
    <property type="component" value="Unassembled WGS sequence"/>
</dbReference>
<dbReference type="AlphaFoldDB" id="A0A6G1BRY7"/>